<evidence type="ECO:0000313" key="5">
    <source>
        <dbReference type="Proteomes" id="UP000075243"/>
    </source>
</evidence>
<keyword evidence="4" id="KW-0418">Kinase</keyword>
<dbReference type="InterPro" id="IPR032675">
    <property type="entry name" value="LRR_dom_sf"/>
</dbReference>
<dbReference type="Pfam" id="PF00560">
    <property type="entry name" value="LRR_1"/>
    <property type="match status" value="2"/>
</dbReference>
<accession>A0A151RMP5</accession>
<gene>
    <name evidence="4" type="ORF">KK1_034710</name>
</gene>
<dbReference type="PANTHER" id="PTHR48062:SF21">
    <property type="entry name" value="RECEPTOR-LIKE PROTEIN 12"/>
    <property type="match status" value="1"/>
</dbReference>
<dbReference type="Gene3D" id="3.80.10.10">
    <property type="entry name" value="Ribonuclease Inhibitor"/>
    <property type="match status" value="1"/>
</dbReference>
<evidence type="ECO:0000256" key="1">
    <source>
        <dbReference type="ARBA" id="ARBA00009592"/>
    </source>
</evidence>
<keyword evidence="4" id="KW-0808">Transferase</keyword>
<keyword evidence="5" id="KW-1185">Reference proteome</keyword>
<proteinExistence type="inferred from homology"/>
<evidence type="ECO:0000256" key="3">
    <source>
        <dbReference type="ARBA" id="ARBA00022737"/>
    </source>
</evidence>
<keyword evidence="2" id="KW-0433">Leucine-rich repeat</keyword>
<comment type="similarity">
    <text evidence="1">Belongs to the RLP family.</text>
</comment>
<dbReference type="SUPFAM" id="SSF52058">
    <property type="entry name" value="L domain-like"/>
    <property type="match status" value="1"/>
</dbReference>
<name>A0A151RMP5_CAJCA</name>
<dbReference type="PANTHER" id="PTHR48062">
    <property type="entry name" value="RECEPTOR-LIKE PROTEIN 14"/>
    <property type="match status" value="1"/>
</dbReference>
<dbReference type="Proteomes" id="UP000075243">
    <property type="component" value="Unassembled WGS sequence"/>
</dbReference>
<dbReference type="InterPro" id="IPR001611">
    <property type="entry name" value="Leu-rich_rpt"/>
</dbReference>
<protein>
    <submittedName>
        <fullName evidence="4">LRR receptor-like serine/threonine-protein kinase FLS2</fullName>
    </submittedName>
</protein>
<sequence>EVVVFTTKSISFSYEENIIDYMSRLDLSCNQLPREIPEQIGDLSWIHALNFSRNYFIGSIPASLSELVNVEFLDVSRNMSGNI</sequence>
<dbReference type="GO" id="GO:0016301">
    <property type="term" value="F:kinase activity"/>
    <property type="evidence" value="ECO:0007669"/>
    <property type="project" value="UniProtKB-KW"/>
</dbReference>
<organism evidence="4 5">
    <name type="scientific">Cajanus cajan</name>
    <name type="common">Pigeon pea</name>
    <name type="synonym">Cajanus indicus</name>
    <dbReference type="NCBI Taxonomy" id="3821"/>
    <lineage>
        <taxon>Eukaryota</taxon>
        <taxon>Viridiplantae</taxon>
        <taxon>Streptophyta</taxon>
        <taxon>Embryophyta</taxon>
        <taxon>Tracheophyta</taxon>
        <taxon>Spermatophyta</taxon>
        <taxon>Magnoliopsida</taxon>
        <taxon>eudicotyledons</taxon>
        <taxon>Gunneridae</taxon>
        <taxon>Pentapetalae</taxon>
        <taxon>rosids</taxon>
        <taxon>fabids</taxon>
        <taxon>Fabales</taxon>
        <taxon>Fabaceae</taxon>
        <taxon>Papilionoideae</taxon>
        <taxon>50 kb inversion clade</taxon>
        <taxon>NPAAA clade</taxon>
        <taxon>indigoferoid/millettioid clade</taxon>
        <taxon>Phaseoleae</taxon>
        <taxon>Cajanus</taxon>
    </lineage>
</organism>
<dbReference type="InterPro" id="IPR051502">
    <property type="entry name" value="RLP_Defense_Trigger"/>
</dbReference>
<dbReference type="Gramene" id="C.cajan_33052.t">
    <property type="protein sequence ID" value="C.cajan_33052.t.cds1"/>
    <property type="gene ID" value="C.cajan_33052"/>
</dbReference>
<evidence type="ECO:0000256" key="2">
    <source>
        <dbReference type="ARBA" id="ARBA00022614"/>
    </source>
</evidence>
<keyword evidence="4" id="KW-0675">Receptor</keyword>
<evidence type="ECO:0000313" key="4">
    <source>
        <dbReference type="EMBL" id="KYP43840.1"/>
    </source>
</evidence>
<keyword evidence="3" id="KW-0677">Repeat</keyword>
<dbReference type="EMBL" id="KQ483651">
    <property type="protein sequence ID" value="KYP43840.1"/>
    <property type="molecule type" value="Genomic_DNA"/>
</dbReference>
<feature type="non-terminal residue" evidence="4">
    <location>
        <position position="1"/>
    </location>
</feature>
<reference evidence="4" key="1">
    <citation type="journal article" date="2012" name="Nat. Biotechnol.">
        <title>Draft genome sequence of pigeonpea (Cajanus cajan), an orphan legume crop of resource-poor farmers.</title>
        <authorList>
            <person name="Varshney R.K."/>
            <person name="Chen W."/>
            <person name="Li Y."/>
            <person name="Bharti A.K."/>
            <person name="Saxena R.K."/>
            <person name="Schlueter J.A."/>
            <person name="Donoghue M.T."/>
            <person name="Azam S."/>
            <person name="Fan G."/>
            <person name="Whaley A.M."/>
            <person name="Farmer A.D."/>
            <person name="Sheridan J."/>
            <person name="Iwata A."/>
            <person name="Tuteja R."/>
            <person name="Penmetsa R.V."/>
            <person name="Wu W."/>
            <person name="Upadhyaya H.D."/>
            <person name="Yang S.P."/>
            <person name="Shah T."/>
            <person name="Saxena K.B."/>
            <person name="Michael T."/>
            <person name="McCombie W.R."/>
            <person name="Yang B."/>
            <person name="Zhang G."/>
            <person name="Yang H."/>
            <person name="Wang J."/>
            <person name="Spillane C."/>
            <person name="Cook D.R."/>
            <person name="May G.D."/>
            <person name="Xu X."/>
            <person name="Jackson S.A."/>
        </authorList>
    </citation>
    <scope>NUCLEOTIDE SEQUENCE [LARGE SCALE GENOMIC DNA]</scope>
</reference>
<dbReference type="AlphaFoldDB" id="A0A151RMP5"/>